<feature type="coiled-coil region" evidence="1">
    <location>
        <begin position="132"/>
        <end position="175"/>
    </location>
</feature>
<dbReference type="InterPro" id="IPR025645">
    <property type="entry name" value="DUF4349"/>
</dbReference>
<evidence type="ECO:0000256" key="2">
    <source>
        <dbReference type="SAM" id="SignalP"/>
    </source>
</evidence>
<evidence type="ECO:0000259" key="3">
    <source>
        <dbReference type="Pfam" id="PF14257"/>
    </source>
</evidence>
<feature type="domain" description="DUF4349" evidence="3">
    <location>
        <begin position="48"/>
        <end position="197"/>
    </location>
</feature>
<dbReference type="OrthoDB" id="5381491at2"/>
<dbReference type="Proteomes" id="UP000199138">
    <property type="component" value="Unassembled WGS sequence"/>
</dbReference>
<protein>
    <submittedName>
        <fullName evidence="4">KIF-1 binding protein C terminal</fullName>
    </submittedName>
</protein>
<dbReference type="EMBL" id="FPBK01000021">
    <property type="protein sequence ID" value="SFU75948.1"/>
    <property type="molecule type" value="Genomic_DNA"/>
</dbReference>
<keyword evidence="1" id="KW-0175">Coiled coil</keyword>
<dbReference type="STRING" id="1224947.SAMN05216480_12116"/>
<dbReference type="AlphaFoldDB" id="A0A1I7ISR9"/>
<proteinExistence type="predicted"/>
<evidence type="ECO:0000313" key="5">
    <source>
        <dbReference type="Proteomes" id="UP000199138"/>
    </source>
</evidence>
<keyword evidence="5" id="KW-1185">Reference proteome</keyword>
<dbReference type="Pfam" id="PF14257">
    <property type="entry name" value="DUF4349"/>
    <property type="match status" value="1"/>
</dbReference>
<dbReference type="RefSeq" id="WP_093026483.1">
    <property type="nucleotide sequence ID" value="NZ_FPBK01000021.1"/>
</dbReference>
<keyword evidence="2" id="KW-0732">Signal</keyword>
<gene>
    <name evidence="4" type="ORF">SAMN05216480_12116</name>
</gene>
<evidence type="ECO:0000256" key="1">
    <source>
        <dbReference type="SAM" id="Coils"/>
    </source>
</evidence>
<organism evidence="4 5">
    <name type="scientific">Pustulibacterium marinum</name>
    <dbReference type="NCBI Taxonomy" id="1224947"/>
    <lineage>
        <taxon>Bacteria</taxon>
        <taxon>Pseudomonadati</taxon>
        <taxon>Bacteroidota</taxon>
        <taxon>Flavobacteriia</taxon>
        <taxon>Flavobacteriales</taxon>
        <taxon>Flavobacteriaceae</taxon>
        <taxon>Pustulibacterium</taxon>
    </lineage>
</organism>
<dbReference type="PROSITE" id="PS51257">
    <property type="entry name" value="PROKAR_LIPOPROTEIN"/>
    <property type="match status" value="1"/>
</dbReference>
<feature type="signal peptide" evidence="2">
    <location>
        <begin position="1"/>
        <end position="22"/>
    </location>
</feature>
<accession>A0A1I7ISR9</accession>
<reference evidence="4 5" key="1">
    <citation type="submission" date="2016-10" db="EMBL/GenBank/DDBJ databases">
        <authorList>
            <person name="de Groot N.N."/>
        </authorList>
    </citation>
    <scope>NUCLEOTIDE SEQUENCE [LARGE SCALE GENOMIC DNA]</scope>
    <source>
        <strain evidence="4 5">CGMCC 1.12333</strain>
    </source>
</reference>
<evidence type="ECO:0000313" key="4">
    <source>
        <dbReference type="EMBL" id="SFU75948.1"/>
    </source>
</evidence>
<feature type="chain" id="PRO_5011642522" evidence="2">
    <location>
        <begin position="23"/>
        <end position="219"/>
    </location>
</feature>
<name>A0A1I7ISR9_9FLAO</name>
<sequence length="219" mass="24779">MKKQIGILALCFMALVSCTATQQSAYSETGSRSTINYGLDDTSQEMERKILYSAYISLAVEIPDSTQSAIKAIAKTYKGYVQKSSSNQMVIHVKSEELDAALTAIESLGKLKSKNVSGNDVTTSYFDYKIRLENAEKSRERYLQLLDKATNVSEMVLIEKELERLNETIELLKGNINRIDHFEEFSSITIYFTERKKPGILGYVGIGLYKPIKWLFVRN</sequence>